<evidence type="ECO:0000313" key="2">
    <source>
        <dbReference type="EMBL" id="GHI58685.1"/>
    </source>
</evidence>
<keyword evidence="1" id="KW-0812">Transmembrane</keyword>
<evidence type="ECO:0000256" key="1">
    <source>
        <dbReference type="SAM" id="Phobius"/>
    </source>
</evidence>
<comment type="caution">
    <text evidence="2">The sequence shown here is derived from an EMBL/GenBank/DDBJ whole genome shotgun (WGS) entry which is preliminary data.</text>
</comment>
<gene>
    <name evidence="2" type="ORF">Saso_03350</name>
</gene>
<proteinExistence type="predicted"/>
<accession>A0ABQ3RS45</accession>
<sequence length="151" mass="16896">MGDTARARVVRLRSVRLRLMRLTALHWLTLSVLSCGALFVVWLWGVWSGGLDVAETCTLLRGQKYDEAYRAEHWREPSQIFPLHNRCNASYDLVPAWINPALVLLALLASVSLVLGVTRLVLALSRTVGRLRARLREREAARSGDGPTPPL</sequence>
<keyword evidence="1" id="KW-1133">Transmembrane helix</keyword>
<feature type="transmembrane region" description="Helical" evidence="1">
    <location>
        <begin position="101"/>
        <end position="122"/>
    </location>
</feature>
<organism evidence="2 3">
    <name type="scientific">Streptomyces asoensis</name>
    <dbReference type="NCBI Taxonomy" id="249586"/>
    <lineage>
        <taxon>Bacteria</taxon>
        <taxon>Bacillati</taxon>
        <taxon>Actinomycetota</taxon>
        <taxon>Actinomycetes</taxon>
        <taxon>Kitasatosporales</taxon>
        <taxon>Streptomycetaceae</taxon>
        <taxon>Streptomyces</taxon>
    </lineage>
</organism>
<protein>
    <recommendedName>
        <fullName evidence="4">Integral membrane protein</fullName>
    </recommendedName>
</protein>
<evidence type="ECO:0000313" key="3">
    <source>
        <dbReference type="Proteomes" id="UP000649259"/>
    </source>
</evidence>
<name>A0ABQ3RS45_9ACTN</name>
<reference evidence="3" key="1">
    <citation type="submission" date="2023-07" db="EMBL/GenBank/DDBJ databases">
        <title>Whole genome shotgun sequence of Streptomyces cacaoi subsp. asoensis NBRC 13813.</title>
        <authorList>
            <person name="Komaki H."/>
            <person name="Tamura T."/>
        </authorList>
    </citation>
    <scope>NUCLEOTIDE SEQUENCE [LARGE SCALE GENOMIC DNA]</scope>
    <source>
        <strain evidence="3">NBRC 13813</strain>
    </source>
</reference>
<feature type="transmembrane region" description="Helical" evidence="1">
    <location>
        <begin position="21"/>
        <end position="44"/>
    </location>
</feature>
<dbReference type="EMBL" id="BNEB01000001">
    <property type="protein sequence ID" value="GHI58685.1"/>
    <property type="molecule type" value="Genomic_DNA"/>
</dbReference>
<evidence type="ECO:0008006" key="4">
    <source>
        <dbReference type="Google" id="ProtNLM"/>
    </source>
</evidence>
<dbReference type="GeneID" id="91468267"/>
<dbReference type="Proteomes" id="UP000649259">
    <property type="component" value="Unassembled WGS sequence"/>
</dbReference>
<keyword evidence="3" id="KW-1185">Reference proteome</keyword>
<dbReference type="RefSeq" id="WP_189917262.1">
    <property type="nucleotide sequence ID" value="NZ_BMSI01000001.1"/>
</dbReference>
<keyword evidence="1" id="KW-0472">Membrane</keyword>
<dbReference type="PROSITE" id="PS51257">
    <property type="entry name" value="PROKAR_LIPOPROTEIN"/>
    <property type="match status" value="1"/>
</dbReference>